<reference evidence="2" key="1">
    <citation type="journal article" date="2020" name="Phytopathology">
        <title>Genome Sequence Resources of Colletotrichum truncatum, C. plurivorum, C. musicola, and C. sojae: Four Species Pathogenic to Soybean (Glycine max).</title>
        <authorList>
            <person name="Rogerio F."/>
            <person name="Boufleur T.R."/>
            <person name="Ciampi-Guillardi M."/>
            <person name="Sukno S.A."/>
            <person name="Thon M.R."/>
            <person name="Massola Junior N.S."/>
            <person name="Baroncelli R."/>
        </authorList>
    </citation>
    <scope>NUCLEOTIDE SEQUENCE</scope>
    <source>
        <strain evidence="2">LFN0074</strain>
    </source>
</reference>
<sequence length="169" mass="18261">MKTDITTTLFLFATSTLGGVAPAASAEKCGDLGLMTFADGSLEKDVDPAQIRACKEHPLGANPRPEGAIGPHPVSDTQEVADNLTVANYWGWRGWKHPGWRYCWKADPGEYGCSRGYCYKACDDSGRWCWTARNRGYGSWKTCDSRADCRVDATDGGCGRGCKACGCSC</sequence>
<organism evidence="2 3">
    <name type="scientific">Colletotrichum musicola</name>
    <dbReference type="NCBI Taxonomy" id="2175873"/>
    <lineage>
        <taxon>Eukaryota</taxon>
        <taxon>Fungi</taxon>
        <taxon>Dikarya</taxon>
        <taxon>Ascomycota</taxon>
        <taxon>Pezizomycotina</taxon>
        <taxon>Sordariomycetes</taxon>
        <taxon>Hypocreomycetidae</taxon>
        <taxon>Glomerellales</taxon>
        <taxon>Glomerellaceae</taxon>
        <taxon>Colletotrichum</taxon>
        <taxon>Colletotrichum orchidearum species complex</taxon>
    </lineage>
</organism>
<protein>
    <recommendedName>
        <fullName evidence="4">IDI-2</fullName>
    </recommendedName>
</protein>
<name>A0A8H6JK34_9PEZI</name>
<dbReference type="OrthoDB" id="3660930at2759"/>
<accession>A0A8H6JK34</accession>
<dbReference type="EMBL" id="WIGM01000738">
    <property type="protein sequence ID" value="KAF6814131.1"/>
    <property type="molecule type" value="Genomic_DNA"/>
</dbReference>
<dbReference type="AlphaFoldDB" id="A0A8H6JK34"/>
<proteinExistence type="predicted"/>
<feature type="signal peptide" evidence="1">
    <location>
        <begin position="1"/>
        <end position="26"/>
    </location>
</feature>
<evidence type="ECO:0000313" key="2">
    <source>
        <dbReference type="EMBL" id="KAF6814131.1"/>
    </source>
</evidence>
<evidence type="ECO:0008006" key="4">
    <source>
        <dbReference type="Google" id="ProtNLM"/>
    </source>
</evidence>
<keyword evidence="3" id="KW-1185">Reference proteome</keyword>
<evidence type="ECO:0000313" key="3">
    <source>
        <dbReference type="Proteomes" id="UP000639643"/>
    </source>
</evidence>
<keyword evidence="1" id="KW-0732">Signal</keyword>
<comment type="caution">
    <text evidence="2">The sequence shown here is derived from an EMBL/GenBank/DDBJ whole genome shotgun (WGS) entry which is preliminary data.</text>
</comment>
<gene>
    <name evidence="2" type="ORF">CMUS01_12703</name>
</gene>
<evidence type="ECO:0000256" key="1">
    <source>
        <dbReference type="SAM" id="SignalP"/>
    </source>
</evidence>
<feature type="chain" id="PRO_5034661282" description="IDI-2" evidence="1">
    <location>
        <begin position="27"/>
        <end position="169"/>
    </location>
</feature>
<dbReference type="Proteomes" id="UP000639643">
    <property type="component" value="Unassembled WGS sequence"/>
</dbReference>